<comment type="caution">
    <text evidence="2">The sequence shown here is derived from an EMBL/GenBank/DDBJ whole genome shotgun (WGS) entry which is preliminary data.</text>
</comment>
<accession>A0A8S4DZQ3</accession>
<sequence>MAGLSEFEALEEEVKELLENYKYKKPTAYEPCTLKNINECLIGLREEFDLFNINYTFNPYLDNEDGTLSPEALVKLVNSVWTLLQYHKNSTQKAERLSEENHILDHNNKQLNAAISRLKEKVSLEKNESRACVASAQRISDQSDEVLVALTETRAKLTQITKQKNTMEKGLKNEISRLKRDNEKLQDKLRCKAGTYTPCTDMCDSTLTQVKERERKQRQVISKLQENNQQLIREVIALKEEIILSGLTDYKPHGKK</sequence>
<dbReference type="Proteomes" id="UP000653454">
    <property type="component" value="Unassembled WGS sequence"/>
</dbReference>
<evidence type="ECO:0000313" key="3">
    <source>
        <dbReference type="Proteomes" id="UP000653454"/>
    </source>
</evidence>
<keyword evidence="3" id="KW-1185">Reference proteome</keyword>
<name>A0A8S4DZQ3_PLUXY</name>
<keyword evidence="1" id="KW-0175">Coiled coil</keyword>
<evidence type="ECO:0000313" key="2">
    <source>
        <dbReference type="EMBL" id="CAG9108116.1"/>
    </source>
</evidence>
<organism evidence="2 3">
    <name type="scientific">Plutella xylostella</name>
    <name type="common">Diamondback moth</name>
    <name type="synonym">Plutella maculipennis</name>
    <dbReference type="NCBI Taxonomy" id="51655"/>
    <lineage>
        <taxon>Eukaryota</taxon>
        <taxon>Metazoa</taxon>
        <taxon>Ecdysozoa</taxon>
        <taxon>Arthropoda</taxon>
        <taxon>Hexapoda</taxon>
        <taxon>Insecta</taxon>
        <taxon>Pterygota</taxon>
        <taxon>Neoptera</taxon>
        <taxon>Endopterygota</taxon>
        <taxon>Lepidoptera</taxon>
        <taxon>Glossata</taxon>
        <taxon>Ditrysia</taxon>
        <taxon>Yponomeutoidea</taxon>
        <taxon>Plutellidae</taxon>
        <taxon>Plutella</taxon>
    </lineage>
</organism>
<protein>
    <submittedName>
        <fullName evidence="2">(diamondback moth) hypothetical protein</fullName>
    </submittedName>
</protein>
<feature type="coiled-coil region" evidence="1">
    <location>
        <begin position="168"/>
        <end position="241"/>
    </location>
</feature>
<evidence type="ECO:0000256" key="1">
    <source>
        <dbReference type="SAM" id="Coils"/>
    </source>
</evidence>
<feature type="coiled-coil region" evidence="1">
    <location>
        <begin position="94"/>
        <end position="128"/>
    </location>
</feature>
<reference evidence="2" key="1">
    <citation type="submission" date="2020-11" db="EMBL/GenBank/DDBJ databases">
        <authorList>
            <person name="Whiteford S."/>
        </authorList>
    </citation>
    <scope>NUCLEOTIDE SEQUENCE</scope>
</reference>
<proteinExistence type="predicted"/>
<dbReference type="AlphaFoldDB" id="A0A8S4DZQ3"/>
<dbReference type="EMBL" id="CAJHNJ030000010">
    <property type="protein sequence ID" value="CAG9108116.1"/>
    <property type="molecule type" value="Genomic_DNA"/>
</dbReference>
<gene>
    <name evidence="2" type="ORF">PLXY2_LOCUS3821</name>
</gene>